<dbReference type="Gene3D" id="3.10.129.10">
    <property type="entry name" value="Hotdog Thioesterase"/>
    <property type="match status" value="1"/>
</dbReference>
<evidence type="ECO:0000259" key="1">
    <source>
        <dbReference type="Pfam" id="PF22636"/>
    </source>
</evidence>
<reference evidence="3" key="1">
    <citation type="journal article" date="2015" name="MBio">
        <title>Genome-Resolved Metagenomic Analysis Reveals Roles for Candidate Phyla and Other Microbial Community Members in Biogeochemical Transformations in Oil Reservoirs.</title>
        <authorList>
            <person name="Hu P."/>
            <person name="Tom L."/>
            <person name="Singh A."/>
            <person name="Thomas B.C."/>
            <person name="Baker B.J."/>
            <person name="Piceno Y.M."/>
            <person name="Andersen G.L."/>
            <person name="Banfield J.F."/>
        </authorList>
    </citation>
    <scope>NUCLEOTIDE SEQUENCE [LARGE SCALE GENOMIC DNA]</scope>
</reference>
<dbReference type="EMBL" id="LGHE01000026">
    <property type="protein sequence ID" value="KUL03991.1"/>
    <property type="molecule type" value="Genomic_DNA"/>
</dbReference>
<evidence type="ECO:0000313" key="2">
    <source>
        <dbReference type="EMBL" id="KUL03991.1"/>
    </source>
</evidence>
<evidence type="ECO:0000313" key="3">
    <source>
        <dbReference type="Proteomes" id="UP000054598"/>
    </source>
</evidence>
<dbReference type="InterPro" id="IPR054485">
    <property type="entry name" value="FlK-like_dom"/>
</dbReference>
<proteinExistence type="predicted"/>
<dbReference type="InterPro" id="IPR025540">
    <property type="entry name" value="FlK"/>
</dbReference>
<comment type="caution">
    <text evidence="2">The sequence shown here is derived from an EMBL/GenBank/DDBJ whole genome shotgun (WGS) entry which is preliminary data.</text>
</comment>
<dbReference type="PIRSF" id="PIRSF014972">
    <property type="entry name" value="FlK"/>
    <property type="match status" value="1"/>
</dbReference>
<dbReference type="PANTHER" id="PTHR36934">
    <property type="entry name" value="BLR0278 PROTEIN"/>
    <property type="match status" value="1"/>
</dbReference>
<organism evidence="2 3">
    <name type="scientific">Methanoculleus marisnigri</name>
    <dbReference type="NCBI Taxonomy" id="2198"/>
    <lineage>
        <taxon>Archaea</taxon>
        <taxon>Methanobacteriati</taxon>
        <taxon>Methanobacteriota</taxon>
        <taxon>Stenosarchaea group</taxon>
        <taxon>Methanomicrobia</taxon>
        <taxon>Methanomicrobiales</taxon>
        <taxon>Methanomicrobiaceae</taxon>
        <taxon>Methanoculleus</taxon>
    </lineage>
</organism>
<dbReference type="PATRIC" id="fig|2198.3.peg.92"/>
<dbReference type="InterPro" id="IPR029069">
    <property type="entry name" value="HotDog_dom_sf"/>
</dbReference>
<dbReference type="Proteomes" id="UP000054598">
    <property type="component" value="Unassembled WGS sequence"/>
</dbReference>
<sequence length="133" mass="14732">MEYHLKTGMKGEQEELVVDGNTARVYASGAVDVYATPAMIGLIENAAFNAVDRFLPDGWTTVGTNLEVKHLAATPVGLKVKAQAELLEIDGRRLVFKVEAYDEKEKIGEGIHERFIVELARFLGKVEKKRNGE</sequence>
<dbReference type="AlphaFoldDB" id="A0A117MH90"/>
<name>A0A117MH90_9EURY</name>
<protein>
    <recommendedName>
        <fullName evidence="1">Fluoroacetyl-CoA-specific thioesterase-like domain-containing protein</fullName>
    </recommendedName>
</protein>
<accession>A0A117MH90</accession>
<dbReference type="PANTHER" id="PTHR36934:SF1">
    <property type="entry name" value="THIOESTERASE DOMAIN-CONTAINING PROTEIN"/>
    <property type="match status" value="1"/>
</dbReference>
<dbReference type="Pfam" id="PF22636">
    <property type="entry name" value="FlK"/>
    <property type="match status" value="1"/>
</dbReference>
<gene>
    <name evidence="2" type="ORF">XE10_0387</name>
</gene>
<feature type="domain" description="Fluoroacetyl-CoA-specific thioesterase-like" evidence="1">
    <location>
        <begin position="19"/>
        <end position="118"/>
    </location>
</feature>
<dbReference type="SUPFAM" id="SSF54637">
    <property type="entry name" value="Thioesterase/thiol ester dehydrase-isomerase"/>
    <property type="match status" value="1"/>
</dbReference>